<keyword evidence="2" id="KW-0812">Transmembrane</keyword>
<comment type="caution">
    <text evidence="3">The sequence shown here is derived from an EMBL/GenBank/DDBJ whole genome shotgun (WGS) entry which is preliminary data.</text>
</comment>
<reference evidence="3" key="1">
    <citation type="submission" date="2023-08" db="EMBL/GenBank/DDBJ databases">
        <authorList>
            <person name="Audoor S."/>
            <person name="Bilcke G."/>
        </authorList>
    </citation>
    <scope>NUCLEOTIDE SEQUENCE</scope>
</reference>
<sequence>MSDHQSLQKLNYANVVAYILNTLVTYGVGVSGRFPTNGELSAKYQTLVTPAGFAFAIWGIIFTAELIWCTVQLLPRYRSKAVVLQGVGFNYVYACLAQVSWTLCFTTEYIALSLISMVSILIPLVLIVNKTSKISNDNISDYWLLKFPFEIHAGWIMAATLVNTNVFLVAYQASPSNQIVAAWFSLFVLASAAVYYISKKKWVVPCVLVWASNAIRLELSSPKDSIASAFPTETIQSVRDASGVLAAIILATTVAAAVYGHFSGPDDDEIEIQTGANREPFVDHHQQQQATSS</sequence>
<dbReference type="PANTHER" id="PTHR33802:SF2">
    <property type="entry name" value="EF-HAND DOMAIN-CONTAINING PROTEIN"/>
    <property type="match status" value="1"/>
</dbReference>
<dbReference type="EMBL" id="CAKOGP040001781">
    <property type="protein sequence ID" value="CAJ1951240.1"/>
    <property type="molecule type" value="Genomic_DNA"/>
</dbReference>
<proteinExistence type="predicted"/>
<keyword evidence="4" id="KW-1185">Reference proteome</keyword>
<evidence type="ECO:0000313" key="4">
    <source>
        <dbReference type="Proteomes" id="UP001295423"/>
    </source>
</evidence>
<dbReference type="AlphaFoldDB" id="A0AAD2FRY5"/>
<gene>
    <name evidence="3" type="ORF">CYCCA115_LOCUS12975</name>
</gene>
<dbReference type="Proteomes" id="UP001295423">
    <property type="component" value="Unassembled WGS sequence"/>
</dbReference>
<keyword evidence="2" id="KW-1133">Transmembrane helix</keyword>
<dbReference type="PANTHER" id="PTHR33802">
    <property type="entry name" value="SI:CH211-161H7.5-RELATED"/>
    <property type="match status" value="1"/>
</dbReference>
<accession>A0AAD2FRY5</accession>
<evidence type="ECO:0000256" key="2">
    <source>
        <dbReference type="SAM" id="Phobius"/>
    </source>
</evidence>
<organism evidence="3 4">
    <name type="scientific">Cylindrotheca closterium</name>
    <dbReference type="NCBI Taxonomy" id="2856"/>
    <lineage>
        <taxon>Eukaryota</taxon>
        <taxon>Sar</taxon>
        <taxon>Stramenopiles</taxon>
        <taxon>Ochrophyta</taxon>
        <taxon>Bacillariophyta</taxon>
        <taxon>Bacillariophyceae</taxon>
        <taxon>Bacillariophycidae</taxon>
        <taxon>Bacillariales</taxon>
        <taxon>Bacillariaceae</taxon>
        <taxon>Cylindrotheca</taxon>
    </lineage>
</organism>
<feature type="transmembrane region" description="Helical" evidence="2">
    <location>
        <begin position="12"/>
        <end position="31"/>
    </location>
</feature>
<feature type="transmembrane region" description="Helical" evidence="2">
    <location>
        <begin position="81"/>
        <end position="103"/>
    </location>
</feature>
<feature type="transmembrane region" description="Helical" evidence="2">
    <location>
        <begin position="51"/>
        <end position="74"/>
    </location>
</feature>
<protein>
    <submittedName>
        <fullName evidence="3">Uncharacterized protein</fullName>
    </submittedName>
</protein>
<name>A0AAD2FRY5_9STRA</name>
<feature type="transmembrane region" description="Helical" evidence="2">
    <location>
        <begin position="109"/>
        <end position="128"/>
    </location>
</feature>
<feature type="transmembrane region" description="Helical" evidence="2">
    <location>
        <begin position="244"/>
        <end position="262"/>
    </location>
</feature>
<feature type="transmembrane region" description="Helical" evidence="2">
    <location>
        <begin position="149"/>
        <end position="173"/>
    </location>
</feature>
<feature type="region of interest" description="Disordered" evidence="1">
    <location>
        <begin position="269"/>
        <end position="293"/>
    </location>
</feature>
<evidence type="ECO:0000256" key="1">
    <source>
        <dbReference type="SAM" id="MobiDB-lite"/>
    </source>
</evidence>
<evidence type="ECO:0000313" key="3">
    <source>
        <dbReference type="EMBL" id="CAJ1951240.1"/>
    </source>
</evidence>
<feature type="transmembrane region" description="Helical" evidence="2">
    <location>
        <begin position="179"/>
        <end position="197"/>
    </location>
</feature>
<keyword evidence="2" id="KW-0472">Membrane</keyword>